<dbReference type="EMBL" id="CADCXU010000228">
    <property type="protein sequence ID" value="CAA9993181.1"/>
    <property type="molecule type" value="Genomic_DNA"/>
</dbReference>
<accession>A0A6H5FVL5</accession>
<proteinExistence type="predicted"/>
<gene>
    <name evidence="2" type="ORF">NTEN_LOCUS168</name>
</gene>
<dbReference type="AlphaFoldDB" id="A0A6H5FVL5"/>
<keyword evidence="3" id="KW-1185">Reference proteome</keyword>
<keyword evidence="1" id="KW-0732">Signal</keyword>
<feature type="non-terminal residue" evidence="2">
    <location>
        <position position="222"/>
    </location>
</feature>
<dbReference type="Proteomes" id="UP000479000">
    <property type="component" value="Unassembled WGS sequence"/>
</dbReference>
<feature type="chain" id="PRO_5026215564" evidence="1">
    <location>
        <begin position="19"/>
        <end position="222"/>
    </location>
</feature>
<reference evidence="2 3" key="1">
    <citation type="submission" date="2020-02" db="EMBL/GenBank/DDBJ databases">
        <authorList>
            <person name="Ferguson B K."/>
        </authorList>
    </citation>
    <scope>NUCLEOTIDE SEQUENCE [LARGE SCALE GENOMIC DNA]</scope>
</reference>
<name>A0A6H5FVL5_9HEMI</name>
<protein>
    <submittedName>
        <fullName evidence="2">Uncharacterized protein</fullName>
    </submittedName>
</protein>
<evidence type="ECO:0000313" key="3">
    <source>
        <dbReference type="Proteomes" id="UP000479000"/>
    </source>
</evidence>
<organism evidence="2 3">
    <name type="scientific">Nesidiocoris tenuis</name>
    <dbReference type="NCBI Taxonomy" id="355587"/>
    <lineage>
        <taxon>Eukaryota</taxon>
        <taxon>Metazoa</taxon>
        <taxon>Ecdysozoa</taxon>
        <taxon>Arthropoda</taxon>
        <taxon>Hexapoda</taxon>
        <taxon>Insecta</taxon>
        <taxon>Pterygota</taxon>
        <taxon>Neoptera</taxon>
        <taxon>Paraneoptera</taxon>
        <taxon>Hemiptera</taxon>
        <taxon>Heteroptera</taxon>
        <taxon>Panheteroptera</taxon>
        <taxon>Cimicomorpha</taxon>
        <taxon>Miridae</taxon>
        <taxon>Dicyphina</taxon>
        <taxon>Nesidiocoris</taxon>
    </lineage>
</organism>
<evidence type="ECO:0000256" key="1">
    <source>
        <dbReference type="SAM" id="SignalP"/>
    </source>
</evidence>
<sequence>MTLINLFLLASPHYLVHALQPKLFRPVSRSSLKNYRPIIFMPVTSRVHIASHLWSGMCIFGGGWGRVAVEIEDAGLDAVKVPNHIKVSLVLFSAVTLPRGWQWQLDHRELFQKWGYLWSQAYAAQSCGGTGNLELPIPLTRNFDTRKNRNSLFLKKNEPKIEKAALTPRTLSNGNGRPSIPPAYYKWRSIEVDPSGAGEAELPETAYGVRDYCRFLSRHSET</sequence>
<evidence type="ECO:0000313" key="2">
    <source>
        <dbReference type="EMBL" id="CAA9993181.1"/>
    </source>
</evidence>
<feature type="signal peptide" evidence="1">
    <location>
        <begin position="1"/>
        <end position="18"/>
    </location>
</feature>